<feature type="transmembrane region" description="Helical" evidence="8">
    <location>
        <begin position="271"/>
        <end position="297"/>
    </location>
</feature>
<feature type="transmembrane region" description="Helical" evidence="8">
    <location>
        <begin position="69"/>
        <end position="86"/>
    </location>
</feature>
<gene>
    <name evidence="10" type="primary">xrtE</name>
    <name evidence="10" type="ORF">KBY27_02300</name>
</gene>
<dbReference type="RefSeq" id="WP_234218253.1">
    <property type="nucleotide sequence ID" value="NZ_JAGQAF010000001.1"/>
</dbReference>
<feature type="transmembrane region" description="Helical" evidence="8">
    <location>
        <begin position="527"/>
        <end position="549"/>
    </location>
</feature>
<evidence type="ECO:0000256" key="2">
    <source>
        <dbReference type="ARBA" id="ARBA00022475"/>
    </source>
</evidence>
<feature type="transmembrane region" description="Helical" evidence="8">
    <location>
        <begin position="170"/>
        <end position="188"/>
    </location>
</feature>
<feature type="transmembrane region" description="Helical" evidence="8">
    <location>
        <begin position="107"/>
        <end position="125"/>
    </location>
</feature>
<dbReference type="AlphaFoldDB" id="A0A9Q3ZKT4"/>
<comment type="subcellular location">
    <subcellularLocation>
        <location evidence="1">Cell membrane</location>
        <topology evidence="1">Multi-pass membrane protein</topology>
    </subcellularLocation>
</comment>
<dbReference type="NCBIfam" id="TIGR03008">
    <property type="entry name" value="pepcterm_CAAX"/>
    <property type="match status" value="1"/>
</dbReference>
<feature type="transmembrane region" description="Helical" evidence="8">
    <location>
        <begin position="506"/>
        <end position="521"/>
    </location>
</feature>
<dbReference type="GO" id="GO:0006508">
    <property type="term" value="P:proteolysis"/>
    <property type="evidence" value="ECO:0007669"/>
    <property type="project" value="UniProtKB-KW"/>
</dbReference>
<feature type="domain" description="CAAX prenyl protease 2/Lysostaphin resistance protein A-like" evidence="9">
    <location>
        <begin position="449"/>
        <end position="535"/>
    </location>
</feature>
<dbReference type="InterPro" id="IPR003675">
    <property type="entry name" value="Rce1/LyrA-like_dom"/>
</dbReference>
<feature type="transmembrane region" description="Helical" evidence="8">
    <location>
        <begin position="412"/>
        <end position="429"/>
    </location>
</feature>
<dbReference type="EMBL" id="JAGQAF010000001">
    <property type="protein sequence ID" value="MCE8536280.1"/>
    <property type="molecule type" value="Genomic_DNA"/>
</dbReference>
<reference evidence="10" key="1">
    <citation type="journal article" date="2021" name="Environ. Microbiol.">
        <title>Cryptic niche differentiation of novel sediment ecotypes of Rugeria pomeroyi correlates with nitrate respiration.</title>
        <authorList>
            <person name="Lin X."/>
            <person name="McNichol J."/>
            <person name="Chu X."/>
            <person name="Qian Y."/>
            <person name="Luo H."/>
        </authorList>
    </citation>
    <scope>NUCLEOTIDE SEQUENCE</scope>
    <source>
        <strain evidence="10">SZCCDBB064</strain>
    </source>
</reference>
<keyword evidence="7 8" id="KW-0472">Membrane</keyword>
<keyword evidence="3" id="KW-0645">Protease</keyword>
<feature type="transmembrane region" description="Helical" evidence="8">
    <location>
        <begin position="137"/>
        <end position="158"/>
    </location>
</feature>
<evidence type="ECO:0000256" key="4">
    <source>
        <dbReference type="ARBA" id="ARBA00022692"/>
    </source>
</evidence>
<dbReference type="InterPro" id="IPR026420">
    <property type="entry name" value="Exo_VPEID"/>
</dbReference>
<evidence type="ECO:0000256" key="3">
    <source>
        <dbReference type="ARBA" id="ARBA00022670"/>
    </source>
</evidence>
<dbReference type="InterPro" id="IPR026392">
    <property type="entry name" value="Exo/Archaeosortase_dom"/>
</dbReference>
<accession>A0A9Q3ZKT4</accession>
<protein>
    <submittedName>
        <fullName evidence="10">Exosortase E/protease, VPEID-CTERM system</fullName>
        <ecNumber evidence="10">3.4.22.-</ecNumber>
    </submittedName>
</protein>
<feature type="transmembrane region" description="Helical" evidence="8">
    <location>
        <begin position="234"/>
        <end position="259"/>
    </location>
</feature>
<feature type="transmembrane region" description="Helical" evidence="8">
    <location>
        <begin position="356"/>
        <end position="375"/>
    </location>
</feature>
<evidence type="ECO:0000256" key="8">
    <source>
        <dbReference type="SAM" id="Phobius"/>
    </source>
</evidence>
<dbReference type="Pfam" id="PF02517">
    <property type="entry name" value="Rce1-like"/>
    <property type="match status" value="1"/>
</dbReference>
<evidence type="ECO:0000259" key="9">
    <source>
        <dbReference type="Pfam" id="PF02517"/>
    </source>
</evidence>
<dbReference type="GO" id="GO:0005886">
    <property type="term" value="C:plasma membrane"/>
    <property type="evidence" value="ECO:0007669"/>
    <property type="project" value="UniProtKB-SubCell"/>
</dbReference>
<keyword evidence="5 10" id="KW-0378">Hydrolase</keyword>
<dbReference type="GO" id="GO:0004175">
    <property type="term" value="F:endopeptidase activity"/>
    <property type="evidence" value="ECO:0007669"/>
    <property type="project" value="UniProtKB-ARBA"/>
</dbReference>
<evidence type="ECO:0000256" key="6">
    <source>
        <dbReference type="ARBA" id="ARBA00022989"/>
    </source>
</evidence>
<dbReference type="NCBIfam" id="TIGR04162">
    <property type="entry name" value="exo_VPEID"/>
    <property type="match status" value="1"/>
</dbReference>
<dbReference type="InterPro" id="IPR019127">
    <property type="entry name" value="Exosortase"/>
</dbReference>
<name>A0A9Q3ZKT4_9RHOB</name>
<dbReference type="Proteomes" id="UP000813672">
    <property type="component" value="Unassembled WGS sequence"/>
</dbReference>
<evidence type="ECO:0000256" key="7">
    <source>
        <dbReference type="ARBA" id="ARBA00023136"/>
    </source>
</evidence>
<evidence type="ECO:0000256" key="5">
    <source>
        <dbReference type="ARBA" id="ARBA00022801"/>
    </source>
</evidence>
<feature type="transmembrane region" description="Helical" evidence="8">
    <location>
        <begin position="441"/>
        <end position="461"/>
    </location>
</feature>
<dbReference type="Pfam" id="PF09721">
    <property type="entry name" value="Exosortase_EpsH"/>
    <property type="match status" value="1"/>
</dbReference>
<dbReference type="EC" id="3.4.22.-" evidence="10"/>
<feature type="transmembrane region" description="Helical" evidence="8">
    <location>
        <begin position="382"/>
        <end position="400"/>
    </location>
</feature>
<keyword evidence="6 8" id="KW-1133">Transmembrane helix</keyword>
<proteinExistence type="predicted"/>
<keyword evidence="2" id="KW-1003">Cell membrane</keyword>
<feature type="transmembrane region" description="Helical" evidence="8">
    <location>
        <begin position="309"/>
        <end position="330"/>
    </location>
</feature>
<comment type="caution">
    <text evidence="10">The sequence shown here is derived from an EMBL/GenBank/DDBJ whole genome shotgun (WGS) entry which is preliminary data.</text>
</comment>
<dbReference type="InterPro" id="IPR014346">
    <property type="entry name" value="Prenyl_protease-related"/>
</dbReference>
<evidence type="ECO:0000256" key="1">
    <source>
        <dbReference type="ARBA" id="ARBA00004651"/>
    </source>
</evidence>
<dbReference type="GO" id="GO:0080120">
    <property type="term" value="P:CAAX-box protein maturation"/>
    <property type="evidence" value="ECO:0007669"/>
    <property type="project" value="UniProtKB-ARBA"/>
</dbReference>
<organism evidence="10 11">
    <name type="scientific">Ruegeria pomeroyi</name>
    <dbReference type="NCBI Taxonomy" id="89184"/>
    <lineage>
        <taxon>Bacteria</taxon>
        <taxon>Pseudomonadati</taxon>
        <taxon>Pseudomonadota</taxon>
        <taxon>Alphaproteobacteria</taxon>
        <taxon>Rhodobacterales</taxon>
        <taxon>Roseobacteraceae</taxon>
        <taxon>Ruegeria</taxon>
    </lineage>
</organism>
<dbReference type="NCBIfam" id="TIGR04178">
    <property type="entry name" value="exo_archaeo"/>
    <property type="match status" value="1"/>
</dbReference>
<feature type="transmembrane region" description="Helical" evidence="8">
    <location>
        <begin position="31"/>
        <end position="49"/>
    </location>
</feature>
<keyword evidence="4 8" id="KW-0812">Transmembrane</keyword>
<evidence type="ECO:0000313" key="11">
    <source>
        <dbReference type="Proteomes" id="UP000813672"/>
    </source>
</evidence>
<evidence type="ECO:0000313" key="10">
    <source>
        <dbReference type="EMBL" id="MCE8536280.1"/>
    </source>
</evidence>
<feature type="transmembrane region" description="Helical" evidence="8">
    <location>
        <begin position="194"/>
        <end position="222"/>
    </location>
</feature>
<sequence>MPFSRDSWNAPVGCGRVTRINAVLRHQFQKLTVLFALEMLAIILVFQVFSSVECSLTDSETACRALRGATIRILCVGIGLGLFIWFRPHLRRRLVAAADNPDGEARRWWAVHLIGLGLIFVPWLRADPVSLNAEFQAHLATLLAGAVLAAIGALFLLLPRRDLPGLLREGGAGLALVVLVALLIPDLADALAPLWWAFRGLILTTFYGVAVVLAALGFHVVLSPETATIGTEGFFVEMAGTCSGIEGFALTAGFFAIYSVLMRDTLRLGRFWLIVFPLALLVSWVFNIFRIAALIAIGARLSPELAVNGFHSFAGWLFFTLLALGVIWVVQARPSLHRAAATSRGTGAPAPLREDLNAALIAPFIVFMLSGLLVQSLWQSPALGYPLQAGLMAAALWMFRKPLLALDWRLDPVALMAGLVVGAGWILFSRGGAAPAGLSKLTGAALAGWILCRILGTTLLVPMIEEGFFRGYLLRLLSGPAAWQTALSVAVTSLAFALLHGRVIEAGLAGLVFALVALRRGRLGDAVLAHAVANGLVALTALLTGDWTLI</sequence>